<comment type="caution">
    <text evidence="2">The sequence shown here is derived from an EMBL/GenBank/DDBJ whole genome shotgun (WGS) entry which is preliminary data.</text>
</comment>
<dbReference type="Pfam" id="PF14099">
    <property type="entry name" value="Polysacc_lyase"/>
    <property type="match status" value="1"/>
</dbReference>
<dbReference type="InterPro" id="IPR025975">
    <property type="entry name" value="Polysacc_lyase"/>
</dbReference>
<dbReference type="RefSeq" id="WP_345410210.1">
    <property type="nucleotide sequence ID" value="NZ_BAABHO010000001.1"/>
</dbReference>
<evidence type="ECO:0000256" key="1">
    <source>
        <dbReference type="SAM" id="MobiDB-lite"/>
    </source>
</evidence>
<name>A0ABP9A3S4_9PSEU</name>
<dbReference type="Proteomes" id="UP001500928">
    <property type="component" value="Unassembled WGS sequence"/>
</dbReference>
<gene>
    <name evidence="2" type="ORF">GCM10023200_01020</name>
</gene>
<reference evidence="3" key="1">
    <citation type="journal article" date="2019" name="Int. J. Syst. Evol. Microbiol.">
        <title>The Global Catalogue of Microorganisms (GCM) 10K type strain sequencing project: providing services to taxonomists for standard genome sequencing and annotation.</title>
        <authorList>
            <consortium name="The Broad Institute Genomics Platform"/>
            <consortium name="The Broad Institute Genome Sequencing Center for Infectious Disease"/>
            <person name="Wu L."/>
            <person name="Ma J."/>
        </authorList>
    </citation>
    <scope>NUCLEOTIDE SEQUENCE [LARGE SCALE GENOMIC DNA]</scope>
    <source>
        <strain evidence="3">JCM 17979</strain>
    </source>
</reference>
<feature type="compositionally biased region" description="Low complexity" evidence="1">
    <location>
        <begin position="88"/>
        <end position="97"/>
    </location>
</feature>
<evidence type="ECO:0000313" key="2">
    <source>
        <dbReference type="EMBL" id="GAA4772487.1"/>
    </source>
</evidence>
<protein>
    <recommendedName>
        <fullName evidence="4">Polysaccharide lyase-like protein</fullName>
    </recommendedName>
</protein>
<feature type="region of interest" description="Disordered" evidence="1">
    <location>
        <begin position="1"/>
        <end position="159"/>
    </location>
</feature>
<keyword evidence="3" id="KW-1185">Reference proteome</keyword>
<dbReference type="Gene3D" id="2.60.120.200">
    <property type="match status" value="1"/>
</dbReference>
<feature type="compositionally biased region" description="Basic residues" evidence="1">
    <location>
        <begin position="17"/>
        <end position="26"/>
    </location>
</feature>
<feature type="compositionally biased region" description="Low complexity" evidence="1">
    <location>
        <begin position="121"/>
        <end position="142"/>
    </location>
</feature>
<evidence type="ECO:0000313" key="3">
    <source>
        <dbReference type="Proteomes" id="UP001500928"/>
    </source>
</evidence>
<proteinExistence type="predicted"/>
<evidence type="ECO:0008006" key="4">
    <source>
        <dbReference type="Google" id="ProtNLM"/>
    </source>
</evidence>
<accession>A0ABP9A3S4</accession>
<sequence>MTDVLSHADPTHADGRRRARGHRAQRGLRVPGAGPEETPAGDAPARHRRPAGTGPLPALARTGPPTGPTGNRHHAPDPDDEPRTVETARAVLRSAVPAPVPPPAPARPTGSHRAPEPHRPVPAAEPTVVTARPTTAASAVRTGSHRADATPDAVPDAAPEVEMPAVGPRTGSHRAPKATRGVPLRATIGVVGIGGVAALFAMTTPGSPLTTSAPAEPLPRAAAQADLVTPEPAAPPVQAVPVAPPAVSVSPTTQEQQPVVGALFDLAAGSLSRLFDNSGNSGLVENASRPQIVANPDDPGRQAWQFTLGPGGKRSEVLPQGRGTTPQDGEEQYVRYTARLSDDFPTDVGSWQLLLQWHHAAPDGSPPLALQVVRGQLMMVVNGDEMRSIGAVSPGDTIDLTMHVKFSQTPGEGAVTVWRSGQPTGVTNWTPRQGTMSTEAAYLKMGMYRDPNIRQGGSVLVTDLKIGRDPAGIGGIGPRPVD</sequence>
<organism evidence="2 3">
    <name type="scientific">Actinomycetospora chlora</name>
    <dbReference type="NCBI Taxonomy" id="663608"/>
    <lineage>
        <taxon>Bacteria</taxon>
        <taxon>Bacillati</taxon>
        <taxon>Actinomycetota</taxon>
        <taxon>Actinomycetes</taxon>
        <taxon>Pseudonocardiales</taxon>
        <taxon>Pseudonocardiaceae</taxon>
        <taxon>Actinomycetospora</taxon>
    </lineage>
</organism>
<dbReference type="EMBL" id="BAABHO010000001">
    <property type="protein sequence ID" value="GAA4772487.1"/>
    <property type="molecule type" value="Genomic_DNA"/>
</dbReference>
<feature type="region of interest" description="Disordered" evidence="1">
    <location>
        <begin position="308"/>
        <end position="328"/>
    </location>
</feature>
<feature type="compositionally biased region" description="Basic and acidic residues" evidence="1">
    <location>
        <begin position="74"/>
        <end position="86"/>
    </location>
</feature>